<feature type="transmembrane region" description="Helical" evidence="6">
    <location>
        <begin position="182"/>
        <end position="205"/>
    </location>
</feature>
<dbReference type="PANTHER" id="PTHR31465">
    <property type="entry name" value="PROTEIN RTA1-RELATED"/>
    <property type="match status" value="1"/>
</dbReference>
<protein>
    <submittedName>
        <fullName evidence="7">RTA1 like protein-domain-containing protein</fullName>
    </submittedName>
</protein>
<evidence type="ECO:0000313" key="7">
    <source>
        <dbReference type="EMBL" id="KAK0741406.1"/>
    </source>
</evidence>
<keyword evidence="2 6" id="KW-0812">Transmembrane</keyword>
<reference evidence="7" key="1">
    <citation type="submission" date="2023-06" db="EMBL/GenBank/DDBJ databases">
        <title>Genome-scale phylogeny and comparative genomics of the fungal order Sordariales.</title>
        <authorList>
            <consortium name="Lawrence Berkeley National Laboratory"/>
            <person name="Hensen N."/>
            <person name="Bonometti L."/>
            <person name="Westerberg I."/>
            <person name="Brannstrom I.O."/>
            <person name="Guillou S."/>
            <person name="Cros-Aarteil S."/>
            <person name="Calhoun S."/>
            <person name="Haridas S."/>
            <person name="Kuo A."/>
            <person name="Mondo S."/>
            <person name="Pangilinan J."/>
            <person name="Riley R."/>
            <person name="LaButti K."/>
            <person name="Andreopoulos B."/>
            <person name="Lipzen A."/>
            <person name="Chen C."/>
            <person name="Yanf M."/>
            <person name="Daum C."/>
            <person name="Ng V."/>
            <person name="Clum A."/>
            <person name="Steindorff A."/>
            <person name="Ohm R."/>
            <person name="Martin F."/>
            <person name="Silar P."/>
            <person name="Natvig D."/>
            <person name="Lalanne C."/>
            <person name="Gautier V."/>
            <person name="Ament-velasquez S.L."/>
            <person name="Kruys A."/>
            <person name="Hutchinson M.I."/>
            <person name="Powell A.J."/>
            <person name="Barry K."/>
            <person name="Miller A.N."/>
            <person name="Grigoriev I.V."/>
            <person name="Debuchy R."/>
            <person name="Gladieux P."/>
            <person name="Thoren M.H."/>
            <person name="Johannesson H."/>
        </authorList>
    </citation>
    <scope>NUCLEOTIDE SEQUENCE</scope>
    <source>
        <strain evidence="7">SMH3187-1</strain>
    </source>
</reference>
<evidence type="ECO:0000256" key="5">
    <source>
        <dbReference type="SAM" id="MobiDB-lite"/>
    </source>
</evidence>
<evidence type="ECO:0000256" key="2">
    <source>
        <dbReference type="ARBA" id="ARBA00022692"/>
    </source>
</evidence>
<evidence type="ECO:0000256" key="1">
    <source>
        <dbReference type="ARBA" id="ARBA00004141"/>
    </source>
</evidence>
<feature type="transmembrane region" description="Helical" evidence="6">
    <location>
        <begin position="258"/>
        <end position="278"/>
    </location>
</feature>
<gene>
    <name evidence="7" type="ORF">B0T18DRAFT_440688</name>
</gene>
<dbReference type="GO" id="GO:0016020">
    <property type="term" value="C:membrane"/>
    <property type="evidence" value="ECO:0007669"/>
    <property type="project" value="UniProtKB-SubCell"/>
</dbReference>
<evidence type="ECO:0000256" key="3">
    <source>
        <dbReference type="ARBA" id="ARBA00022989"/>
    </source>
</evidence>
<keyword evidence="8" id="KW-1185">Reference proteome</keyword>
<dbReference type="EMBL" id="JAUKUD010000006">
    <property type="protein sequence ID" value="KAK0741406.1"/>
    <property type="molecule type" value="Genomic_DNA"/>
</dbReference>
<comment type="caution">
    <text evidence="7">The sequence shown here is derived from an EMBL/GenBank/DDBJ whole genome shotgun (WGS) entry which is preliminary data.</text>
</comment>
<evidence type="ECO:0000256" key="6">
    <source>
        <dbReference type="SAM" id="Phobius"/>
    </source>
</evidence>
<feature type="transmembrane region" description="Helical" evidence="6">
    <location>
        <begin position="98"/>
        <end position="121"/>
    </location>
</feature>
<dbReference type="Pfam" id="PF04479">
    <property type="entry name" value="RTA1"/>
    <property type="match status" value="1"/>
</dbReference>
<feature type="transmembrane region" description="Helical" evidence="6">
    <location>
        <begin position="72"/>
        <end position="92"/>
    </location>
</feature>
<accession>A0AA40K0K0</accession>
<feature type="transmembrane region" description="Helical" evidence="6">
    <location>
        <begin position="142"/>
        <end position="162"/>
    </location>
</feature>
<name>A0AA40K0K0_9PEZI</name>
<feature type="region of interest" description="Disordered" evidence="5">
    <location>
        <begin position="292"/>
        <end position="315"/>
    </location>
</feature>
<keyword evidence="3 6" id="KW-1133">Transmembrane helix</keyword>
<evidence type="ECO:0000256" key="4">
    <source>
        <dbReference type="ARBA" id="ARBA00023136"/>
    </source>
</evidence>
<feature type="compositionally biased region" description="Basic and acidic residues" evidence="5">
    <location>
        <begin position="303"/>
        <end position="315"/>
    </location>
</feature>
<sequence length="315" mass="33670">MDSSPSPTAPPPPSCTTAIPSAHGYVPPTACNANYGFHPSFEWNLVFAVAFGITTVAHAIQTYHYRKWFPLTILLAALQQTLCFVLRALGALDQQNSTYVIVSTLLFLLAPLWINAFLYLSTARLSHLYFPSSRFLGLAPRVVTKVFILADVLSFFIQAAGGGMMAQADASDRTLARTGQKVYMAGIGVQLGFVVVFCFGVGRLLRRMRRGGVGGRRGMGTVWGVVGVGGLIVVRVVFRLVEFGWGAEASNPILGNEAYQLGLDALPMVVALVVVNVVHPAAVLKGEGGSYHTKGGRGGLEGSEARDSIGRKVVE</sequence>
<dbReference type="AlphaFoldDB" id="A0AA40K0K0"/>
<dbReference type="InterPro" id="IPR007568">
    <property type="entry name" value="RTA1"/>
</dbReference>
<organism evidence="7 8">
    <name type="scientific">Schizothecium vesticola</name>
    <dbReference type="NCBI Taxonomy" id="314040"/>
    <lineage>
        <taxon>Eukaryota</taxon>
        <taxon>Fungi</taxon>
        <taxon>Dikarya</taxon>
        <taxon>Ascomycota</taxon>
        <taxon>Pezizomycotina</taxon>
        <taxon>Sordariomycetes</taxon>
        <taxon>Sordariomycetidae</taxon>
        <taxon>Sordariales</taxon>
        <taxon>Schizotheciaceae</taxon>
        <taxon>Schizothecium</taxon>
    </lineage>
</organism>
<proteinExistence type="predicted"/>
<dbReference type="Proteomes" id="UP001172155">
    <property type="component" value="Unassembled WGS sequence"/>
</dbReference>
<evidence type="ECO:0000313" key="8">
    <source>
        <dbReference type="Proteomes" id="UP001172155"/>
    </source>
</evidence>
<feature type="transmembrane region" description="Helical" evidence="6">
    <location>
        <begin position="217"/>
        <end position="238"/>
    </location>
</feature>
<comment type="subcellular location">
    <subcellularLocation>
        <location evidence="1">Membrane</location>
        <topology evidence="1">Multi-pass membrane protein</topology>
    </subcellularLocation>
</comment>
<feature type="transmembrane region" description="Helical" evidence="6">
    <location>
        <begin position="43"/>
        <end position="60"/>
    </location>
</feature>
<dbReference type="PANTHER" id="PTHR31465:SF15">
    <property type="entry name" value="LIPID TRANSPORTER ATNI-RELATED"/>
    <property type="match status" value="1"/>
</dbReference>
<keyword evidence="4 6" id="KW-0472">Membrane</keyword>